<reference evidence="1 2" key="1">
    <citation type="journal article" date="2014" name="Int. J. Syst. Evol. Microbiol.">
        <title>Complete genome sequence of Corynebacterium casei LMG S-19264T (=DSM 44701T), isolated from a smear-ripened cheese.</title>
        <authorList>
            <consortium name="US DOE Joint Genome Institute (JGI-PGF)"/>
            <person name="Walter F."/>
            <person name="Albersmeier A."/>
            <person name="Kalinowski J."/>
            <person name="Ruckert C."/>
        </authorList>
    </citation>
    <scope>NUCLEOTIDE SEQUENCE [LARGE SCALE GENOMIC DNA]</scope>
    <source>
        <strain evidence="1 2">CCM 8669</strain>
    </source>
</reference>
<protein>
    <recommendedName>
        <fullName evidence="3">Mersacidin/lichenicidin family type 2 lantibiotic</fullName>
    </recommendedName>
</protein>
<evidence type="ECO:0000313" key="2">
    <source>
        <dbReference type="Proteomes" id="UP000600171"/>
    </source>
</evidence>
<proteinExistence type="predicted"/>
<dbReference type="RefSeq" id="WP_188358712.1">
    <property type="nucleotide sequence ID" value="NZ_BMDC01000001.1"/>
</dbReference>
<organism evidence="1 2">
    <name type="scientific">Rothia aerolata</name>
    <dbReference type="NCBI Taxonomy" id="1812262"/>
    <lineage>
        <taxon>Bacteria</taxon>
        <taxon>Bacillati</taxon>
        <taxon>Actinomycetota</taxon>
        <taxon>Actinomycetes</taxon>
        <taxon>Micrococcales</taxon>
        <taxon>Micrococcaceae</taxon>
        <taxon>Rothia</taxon>
    </lineage>
</organism>
<sequence>MEEIDIARAWKSESYRNSLTPEQRHMIPASPAGIIELSEEDLVAANGGGTPILFTYSLLASGAASVIASFAGCTGK</sequence>
<dbReference type="AlphaFoldDB" id="A0A917IMS3"/>
<dbReference type="GO" id="GO:0042742">
    <property type="term" value="P:defense response to bacterium"/>
    <property type="evidence" value="ECO:0007669"/>
    <property type="project" value="InterPro"/>
</dbReference>
<evidence type="ECO:0008006" key="3">
    <source>
        <dbReference type="Google" id="ProtNLM"/>
    </source>
</evidence>
<dbReference type="EMBL" id="BMDC01000001">
    <property type="protein sequence ID" value="GGH58441.1"/>
    <property type="molecule type" value="Genomic_DNA"/>
</dbReference>
<comment type="caution">
    <text evidence="1">The sequence shown here is derived from an EMBL/GenBank/DDBJ whole genome shotgun (WGS) entry which is preliminary data.</text>
</comment>
<gene>
    <name evidence="1" type="ORF">GCM10007359_04630</name>
</gene>
<name>A0A917IMS3_9MICC</name>
<dbReference type="InterPro" id="IPR027635">
    <property type="entry name" value="Lantibiotic2_lead_pep_dom"/>
</dbReference>
<dbReference type="NCBIfam" id="TIGR03898">
    <property type="entry name" value="lanti_MRSA_kill"/>
    <property type="match status" value="1"/>
</dbReference>
<dbReference type="Proteomes" id="UP000600171">
    <property type="component" value="Unassembled WGS sequence"/>
</dbReference>
<evidence type="ECO:0000313" key="1">
    <source>
        <dbReference type="EMBL" id="GGH58441.1"/>
    </source>
</evidence>
<keyword evidence="2" id="KW-1185">Reference proteome</keyword>
<accession>A0A917IMS3</accession>